<accession>A0ABV7VH82</accession>
<keyword evidence="2" id="KW-0812">Transmembrane</keyword>
<sequence length="328" mass="35420">METRAHHLLIGSFMLAFLVAIVLFVLWLAKSQVDRDVAHYNIYFHGSVAGLGVGGDVRFNGIKVGTVSQISIDRQNTSRVRVTAEMAADTPIRADSEATLQLQGITGVSYVQITPGSPEAELIKPVRGDDSAKYPTIKSKPSAIDTLVEAAPELLTRAAKVLSDENLNNLTGFIADLHQISQTLATRQDSIATALDNFGKTSADIAKAADAARQVAEKLDRVLSEAETTLQSTNRLVNGDAADAVHDAKVSMKQLNTTLASIQAMVDENRAPIQAITTDGFGEFRRFITEARILVSSLSRVAQRLEDDPSAVLFGNRDAEYKGQGDKR</sequence>
<gene>
    <name evidence="4" type="ORF">ACFOOQ_14845</name>
</gene>
<feature type="transmembrane region" description="Helical" evidence="2">
    <location>
        <begin position="7"/>
        <end position="29"/>
    </location>
</feature>
<protein>
    <submittedName>
        <fullName evidence="4">MlaD family protein</fullName>
    </submittedName>
</protein>
<feature type="domain" description="Mce/MlaD" evidence="3">
    <location>
        <begin position="40"/>
        <end position="116"/>
    </location>
</feature>
<reference evidence="5" key="1">
    <citation type="journal article" date="2019" name="Int. J. Syst. Evol. Microbiol.">
        <title>The Global Catalogue of Microorganisms (GCM) 10K type strain sequencing project: providing services to taxonomists for standard genome sequencing and annotation.</title>
        <authorList>
            <consortium name="The Broad Institute Genomics Platform"/>
            <consortium name="The Broad Institute Genome Sequencing Center for Infectious Disease"/>
            <person name="Wu L."/>
            <person name="Ma J."/>
        </authorList>
    </citation>
    <scope>NUCLEOTIDE SEQUENCE [LARGE SCALE GENOMIC DNA]</scope>
    <source>
        <strain evidence="5">KCTC 42182</strain>
    </source>
</reference>
<dbReference type="EMBL" id="JBHRYJ010000003">
    <property type="protein sequence ID" value="MFC3676833.1"/>
    <property type="molecule type" value="Genomic_DNA"/>
</dbReference>
<organism evidence="4 5">
    <name type="scientific">Ferrovibrio xuzhouensis</name>
    <dbReference type="NCBI Taxonomy" id="1576914"/>
    <lineage>
        <taxon>Bacteria</taxon>
        <taxon>Pseudomonadati</taxon>
        <taxon>Pseudomonadota</taxon>
        <taxon>Alphaproteobacteria</taxon>
        <taxon>Rhodospirillales</taxon>
        <taxon>Rhodospirillaceae</taxon>
        <taxon>Ferrovibrio</taxon>
    </lineage>
</organism>
<evidence type="ECO:0000256" key="2">
    <source>
        <dbReference type="SAM" id="Phobius"/>
    </source>
</evidence>
<evidence type="ECO:0000313" key="4">
    <source>
        <dbReference type="EMBL" id="MFC3676833.1"/>
    </source>
</evidence>
<dbReference type="Pfam" id="PF02470">
    <property type="entry name" value="MlaD"/>
    <property type="match status" value="1"/>
</dbReference>
<feature type="coiled-coil region" evidence="1">
    <location>
        <begin position="209"/>
        <end position="236"/>
    </location>
</feature>
<dbReference type="Proteomes" id="UP001595711">
    <property type="component" value="Unassembled WGS sequence"/>
</dbReference>
<keyword evidence="1" id="KW-0175">Coiled coil</keyword>
<comment type="caution">
    <text evidence="4">The sequence shown here is derived from an EMBL/GenBank/DDBJ whole genome shotgun (WGS) entry which is preliminary data.</text>
</comment>
<proteinExistence type="predicted"/>
<dbReference type="PANTHER" id="PTHR36698:SF2">
    <property type="entry name" value="MCE_MLAD DOMAIN-CONTAINING PROTEIN"/>
    <property type="match status" value="1"/>
</dbReference>
<evidence type="ECO:0000313" key="5">
    <source>
        <dbReference type="Proteomes" id="UP001595711"/>
    </source>
</evidence>
<name>A0ABV7VH82_9PROT</name>
<keyword evidence="2" id="KW-1133">Transmembrane helix</keyword>
<keyword evidence="5" id="KW-1185">Reference proteome</keyword>
<dbReference type="RefSeq" id="WP_379728046.1">
    <property type="nucleotide sequence ID" value="NZ_JBHRYJ010000003.1"/>
</dbReference>
<evidence type="ECO:0000259" key="3">
    <source>
        <dbReference type="Pfam" id="PF02470"/>
    </source>
</evidence>
<evidence type="ECO:0000256" key="1">
    <source>
        <dbReference type="SAM" id="Coils"/>
    </source>
</evidence>
<keyword evidence="2" id="KW-0472">Membrane</keyword>
<dbReference type="InterPro" id="IPR003399">
    <property type="entry name" value="Mce/MlaD"/>
</dbReference>
<dbReference type="PANTHER" id="PTHR36698">
    <property type="entry name" value="BLL5892 PROTEIN"/>
    <property type="match status" value="1"/>
</dbReference>